<proteinExistence type="predicted"/>
<evidence type="ECO:0000313" key="9">
    <source>
        <dbReference type="EMBL" id="ODQ44543.1"/>
    </source>
</evidence>
<comment type="subcellular location">
    <subcellularLocation>
        <location evidence="1">Membrane</location>
        <topology evidence="1">Multi-pass membrane protein</topology>
    </subcellularLocation>
</comment>
<dbReference type="PANTHER" id="PTHR45711">
    <property type="entry name" value="CHLORIDE CHANNEL PROTEIN"/>
    <property type="match status" value="1"/>
</dbReference>
<feature type="transmembrane region" description="Helical" evidence="8">
    <location>
        <begin position="401"/>
        <end position="423"/>
    </location>
</feature>
<gene>
    <name evidence="9" type="ORF">PICMEDRAFT_13223</name>
</gene>
<keyword evidence="5" id="KW-0406">Ion transport</keyword>
<feature type="transmembrane region" description="Helical" evidence="8">
    <location>
        <begin position="318"/>
        <end position="336"/>
    </location>
</feature>
<keyword evidence="3 8" id="KW-0812">Transmembrane</keyword>
<feature type="transmembrane region" description="Helical" evidence="8">
    <location>
        <begin position="567"/>
        <end position="589"/>
    </location>
</feature>
<dbReference type="InterPro" id="IPR014743">
    <property type="entry name" value="Cl-channel_core"/>
</dbReference>
<dbReference type="InterPro" id="IPR001807">
    <property type="entry name" value="ClC"/>
</dbReference>
<dbReference type="EMBL" id="KV454006">
    <property type="protein sequence ID" value="ODQ44543.1"/>
    <property type="molecule type" value="Genomic_DNA"/>
</dbReference>
<feature type="transmembrane region" description="Helical" evidence="8">
    <location>
        <begin position="167"/>
        <end position="191"/>
    </location>
</feature>
<evidence type="ECO:0000256" key="1">
    <source>
        <dbReference type="ARBA" id="ARBA00004141"/>
    </source>
</evidence>
<feature type="transmembrane region" description="Helical" evidence="8">
    <location>
        <begin position="356"/>
        <end position="381"/>
    </location>
</feature>
<evidence type="ECO:0000256" key="6">
    <source>
        <dbReference type="ARBA" id="ARBA00023136"/>
    </source>
</evidence>
<keyword evidence="7" id="KW-0868">Chloride</keyword>
<dbReference type="GO" id="GO:0005769">
    <property type="term" value="C:early endosome"/>
    <property type="evidence" value="ECO:0007669"/>
    <property type="project" value="TreeGrafter"/>
</dbReference>
<dbReference type="GO" id="GO:0005886">
    <property type="term" value="C:plasma membrane"/>
    <property type="evidence" value="ECO:0007669"/>
    <property type="project" value="TreeGrafter"/>
</dbReference>
<dbReference type="Gene3D" id="1.10.3080.10">
    <property type="entry name" value="Clc chloride channel"/>
    <property type="match status" value="1"/>
</dbReference>
<feature type="transmembrane region" description="Helical" evidence="8">
    <location>
        <begin position="228"/>
        <end position="260"/>
    </location>
</feature>
<evidence type="ECO:0000256" key="4">
    <source>
        <dbReference type="ARBA" id="ARBA00022989"/>
    </source>
</evidence>
<keyword evidence="4 8" id="KW-1133">Transmembrane helix</keyword>
<organism evidence="9 10">
    <name type="scientific">Pichia membranifaciens NRRL Y-2026</name>
    <dbReference type="NCBI Taxonomy" id="763406"/>
    <lineage>
        <taxon>Eukaryota</taxon>
        <taxon>Fungi</taxon>
        <taxon>Dikarya</taxon>
        <taxon>Ascomycota</taxon>
        <taxon>Saccharomycotina</taxon>
        <taxon>Pichiomycetes</taxon>
        <taxon>Pichiales</taxon>
        <taxon>Pichiaceae</taxon>
        <taxon>Pichia</taxon>
    </lineage>
</organism>
<keyword evidence="10" id="KW-1185">Reference proteome</keyword>
<dbReference type="PANTHER" id="PTHR45711:SF6">
    <property type="entry name" value="CHLORIDE CHANNEL PROTEIN"/>
    <property type="match status" value="1"/>
</dbReference>
<dbReference type="AlphaFoldDB" id="A0A1E3NGS2"/>
<keyword evidence="6 8" id="KW-0472">Membrane</keyword>
<dbReference type="OrthoDB" id="44789at2759"/>
<protein>
    <submittedName>
        <fullName evidence="9">Uncharacterized protein</fullName>
    </submittedName>
</protein>
<dbReference type="Pfam" id="PF00654">
    <property type="entry name" value="Voltage_CLC"/>
    <property type="match status" value="1"/>
</dbReference>
<dbReference type="RefSeq" id="XP_019015656.1">
    <property type="nucleotide sequence ID" value="XM_019160030.1"/>
</dbReference>
<feature type="transmembrane region" description="Helical" evidence="8">
    <location>
        <begin position="282"/>
        <end position="306"/>
    </location>
</feature>
<dbReference type="Proteomes" id="UP000094455">
    <property type="component" value="Unassembled WGS sequence"/>
</dbReference>
<evidence type="ECO:0000256" key="5">
    <source>
        <dbReference type="ARBA" id="ARBA00023065"/>
    </source>
</evidence>
<dbReference type="GO" id="GO:0005247">
    <property type="term" value="F:voltage-gated chloride channel activity"/>
    <property type="evidence" value="ECO:0007669"/>
    <property type="project" value="TreeGrafter"/>
</dbReference>
<evidence type="ECO:0000313" key="10">
    <source>
        <dbReference type="Proteomes" id="UP000094455"/>
    </source>
</evidence>
<dbReference type="STRING" id="763406.A0A1E3NGS2"/>
<feature type="transmembrane region" description="Helical" evidence="8">
    <location>
        <begin position="537"/>
        <end position="561"/>
    </location>
</feature>
<evidence type="ECO:0000256" key="8">
    <source>
        <dbReference type="SAM" id="Phobius"/>
    </source>
</evidence>
<evidence type="ECO:0000256" key="2">
    <source>
        <dbReference type="ARBA" id="ARBA00022448"/>
    </source>
</evidence>
<dbReference type="GO" id="GO:0005794">
    <property type="term" value="C:Golgi apparatus"/>
    <property type="evidence" value="ECO:0007669"/>
    <property type="project" value="TreeGrafter"/>
</dbReference>
<keyword evidence="2" id="KW-0813">Transport</keyword>
<sequence>MSGTTLARSNIYPTDEDLFIAYSESLPIISSTPSILKSSNSLSPEERDSHPAPPAFIVHSDISKTHTYADDQIIPWRKLHAKQRIEESALQSSLTSSNVMKFLVKYNRWPIIITSSIIISFLAIFLDWSSTWLNDIKYGYCETNIFDVRESCGAEKWHFYGSGRSSILLGILKLMLITLVSIVLALIGLFISKTSFWISKSGISELKMIILGHVNNEFLQPSIIVKKFIALIFICSCGGLLVGYEGPLIHISCGVISFVIEKFSSSSIFFQSLNNEAIKREIISIGFVIGISLAFGAPIGGLLFSIENLRLGTRVNTLAWNGFVCSSIATFILVEIHPFKRISINEAFKVDIANGWILFETLPYVFVGLVCGLLSLLFCKLHMKLIDIRAKFKTYDAMPKIIYKLINNSFAEISLLVLITHLLTYPLEFSPLTLNNILSTLFYDCDENLPNGHNLSIFQYQNKLFALAYFFVVLFFLSNYSYCLDIPGGMLLPSLTIGATLGRIIGELVQIIQIKSGSNIFLQCYEENKKCVSPGSYAIVGAASFFAGFTNTSVAAVVIVFELTGAVTYLIPLMLGVVISKTVVDIFGYKGFDELWLMKISKTYLSPELTETMSLSQFSEVPISDAIGDYDPHILYVDDVLLTVKELSEKLESVYDENNGGNISNDGFVLLTNRFNCNLVGWINFNDLSQILKSSNFESERLVSFMTTSNEMKNDNIIELDSSIVPSNEIIKVNAEYSLLSAYELMNRMLITNIFVCSDQRDGSGFKGILRMADLAKLIKK</sequence>
<dbReference type="PRINTS" id="PR00762">
    <property type="entry name" value="CLCHANNEL"/>
</dbReference>
<name>A0A1E3NGS2_9ASCO</name>
<feature type="transmembrane region" description="Helical" evidence="8">
    <location>
        <begin position="109"/>
        <end position="128"/>
    </location>
</feature>
<evidence type="ECO:0000256" key="7">
    <source>
        <dbReference type="ARBA" id="ARBA00023214"/>
    </source>
</evidence>
<dbReference type="SUPFAM" id="SSF81340">
    <property type="entry name" value="Clc chloride channel"/>
    <property type="match status" value="1"/>
</dbReference>
<dbReference type="GeneID" id="30176717"/>
<accession>A0A1E3NGS2</accession>
<feature type="transmembrane region" description="Helical" evidence="8">
    <location>
        <begin position="464"/>
        <end position="482"/>
    </location>
</feature>
<reference evidence="9 10" key="1">
    <citation type="journal article" date="2016" name="Proc. Natl. Acad. Sci. U.S.A.">
        <title>Comparative genomics of biotechnologically important yeasts.</title>
        <authorList>
            <person name="Riley R."/>
            <person name="Haridas S."/>
            <person name="Wolfe K.H."/>
            <person name="Lopes M.R."/>
            <person name="Hittinger C.T."/>
            <person name="Goeker M."/>
            <person name="Salamov A.A."/>
            <person name="Wisecaver J.H."/>
            <person name="Long T.M."/>
            <person name="Calvey C.H."/>
            <person name="Aerts A.L."/>
            <person name="Barry K.W."/>
            <person name="Choi C."/>
            <person name="Clum A."/>
            <person name="Coughlan A.Y."/>
            <person name="Deshpande S."/>
            <person name="Douglass A.P."/>
            <person name="Hanson S.J."/>
            <person name="Klenk H.-P."/>
            <person name="LaButti K.M."/>
            <person name="Lapidus A."/>
            <person name="Lindquist E.A."/>
            <person name="Lipzen A.M."/>
            <person name="Meier-Kolthoff J.P."/>
            <person name="Ohm R.A."/>
            <person name="Otillar R.P."/>
            <person name="Pangilinan J.L."/>
            <person name="Peng Y."/>
            <person name="Rokas A."/>
            <person name="Rosa C.A."/>
            <person name="Scheuner C."/>
            <person name="Sibirny A.A."/>
            <person name="Slot J.C."/>
            <person name="Stielow J.B."/>
            <person name="Sun H."/>
            <person name="Kurtzman C.P."/>
            <person name="Blackwell M."/>
            <person name="Grigoriev I.V."/>
            <person name="Jeffries T.W."/>
        </authorList>
    </citation>
    <scope>NUCLEOTIDE SEQUENCE [LARGE SCALE GENOMIC DNA]</scope>
    <source>
        <strain evidence="9 10">NRRL Y-2026</strain>
    </source>
</reference>
<evidence type="ECO:0000256" key="3">
    <source>
        <dbReference type="ARBA" id="ARBA00022692"/>
    </source>
</evidence>